<name>A0AC61QNG5_9BACT</name>
<evidence type="ECO:0000313" key="2">
    <source>
        <dbReference type="Proteomes" id="UP000308886"/>
    </source>
</evidence>
<comment type="caution">
    <text evidence="1">The sequence shown here is derived from an EMBL/GenBank/DDBJ whole genome shotgun (WGS) entry which is preliminary data.</text>
</comment>
<organism evidence="1 2">
    <name type="scientific">Palleniella muris</name>
    <dbReference type="NCBI Taxonomy" id="3038145"/>
    <lineage>
        <taxon>Bacteria</taxon>
        <taxon>Pseudomonadati</taxon>
        <taxon>Bacteroidota</taxon>
        <taxon>Bacteroidia</taxon>
        <taxon>Bacteroidales</taxon>
        <taxon>Prevotellaceae</taxon>
        <taxon>Palleniella</taxon>
    </lineage>
</organism>
<accession>A0AC61QNG5</accession>
<protein>
    <submittedName>
        <fullName evidence="1">Uncharacterized protein</fullName>
    </submittedName>
</protein>
<sequence>MLRKLLFVLLLATATTMWAQKATALWSLNDLENLTTASLTGDETAVAQLTTACKIGEKLTATELLTVSGADAGYTAVTYDRPMTKFQPATEVKNITNGYCGSFSINIAEGHTFKPTRLSFDAARCGTDKGTISITTQTGSAPATTFAQGITPLRNKIMSGNSTGFSTHEYNINGVIVEGSSYTVNIYIMGIANTKQIAIGSVEIEGIVDEPVYNMSHYLSAFTCRSNGETIDLYPVIKDSGNGVESLFRTKLTEVPTDFNAIPTEGYTANVDYANNVATVTIKENGSTVYSSAVRLMVSHIGNRGEAKPLNRGLLAVHLNDGNLVSWRMRATDIPGSTLYKLYREGELIQTLKLKTNYYDRGKTAGTNYRIEVCSADGAVLETQETSAWDAQNTAFALPQAPTDTNGTGATYTPNDASCYDMDGDGEQEIVIRWEPSNVRDGANTGSTGAVFFDCVKLDGTHLWRINLGRNMWASQHTITFLCYDFDGDGYGEMIVRTAPGTIDGEGNFVLMGNDDPYANYVAANGRVESGPEYLTVFDGTTGGAISSIHYWPAHDDFENNSAAYGSAARIERYNAAMARLNVNGKATPCAVMNHGYYSQAYYMAAYFDGKELHELWRHSSTTSGKGMYGQGYHTLQSADVDGDGFDEIVAGSAVLDHDGVNVLWRSGEGHGDALHIGDFDWNNPGMEIYSVMEDGKASYVHYAQDMRDAKTGQLLWGTPKTGGDCGRGLCGDFDDKHEGAESMCSAYPGLYDSKGNVISDWHVGTTSSSSINFRIYWDGDLYDEYHDRQHIDKWDSTTKQWKRLTTLYNIAPGASSINGTKYVPSLQADILGDWREEVVYYYAIDAAAGKFGLNIITTNYESNYMLPYLRDDHVYDNAIVWQNTTYNQPPHISYSPVVYWKELQEILTGICNVSISDTDTTNNATYNIAGQRINPSYLQNGGIVIRNGKKYMK</sequence>
<dbReference type="Proteomes" id="UP000308886">
    <property type="component" value="Unassembled WGS sequence"/>
</dbReference>
<proteinExistence type="predicted"/>
<keyword evidence="2" id="KW-1185">Reference proteome</keyword>
<reference evidence="1" key="1">
    <citation type="submission" date="2019-04" db="EMBL/GenBank/DDBJ databases">
        <title>Microbes associate with the intestines of laboratory mice.</title>
        <authorList>
            <person name="Navarre W."/>
            <person name="Wong E."/>
            <person name="Huang K."/>
            <person name="Tropini C."/>
            <person name="Ng K."/>
            <person name="Yu B."/>
        </authorList>
    </citation>
    <scope>NUCLEOTIDE SEQUENCE</scope>
    <source>
        <strain evidence="1">NM73_A23</strain>
    </source>
</reference>
<dbReference type="EMBL" id="SRZC01000019">
    <property type="protein sequence ID" value="TGX81156.1"/>
    <property type="molecule type" value="Genomic_DNA"/>
</dbReference>
<gene>
    <name evidence="1" type="ORF">E5358_11080</name>
</gene>
<evidence type="ECO:0000313" key="1">
    <source>
        <dbReference type="EMBL" id="TGX81156.1"/>
    </source>
</evidence>